<dbReference type="Proteomes" id="UP000678217">
    <property type="component" value="Segment"/>
</dbReference>
<dbReference type="GeneID" id="80399204"/>
<keyword evidence="12" id="KW-1185">Reference proteome</keyword>
<dbReference type="EC" id="2.7.7.48" evidence="1"/>
<keyword evidence="2 11" id="KW-0696">RNA-directed RNA polymerase</keyword>
<keyword evidence="3" id="KW-0808">Transferase</keyword>
<dbReference type="Pfam" id="PF03431">
    <property type="entry name" value="RNA_replicase_B"/>
    <property type="match status" value="1"/>
</dbReference>
<keyword evidence="4" id="KW-0548">Nucleotidyltransferase</keyword>
<dbReference type="InterPro" id="IPR043502">
    <property type="entry name" value="DNA/RNA_pol_sf"/>
</dbReference>
<feature type="domain" description="RdRp catalytic" evidence="10">
    <location>
        <begin position="237"/>
        <end position="368"/>
    </location>
</feature>
<dbReference type="GO" id="GO:0003968">
    <property type="term" value="F:RNA-directed RNA polymerase activity"/>
    <property type="evidence" value="ECO:0007669"/>
    <property type="project" value="UniProtKB-KW"/>
</dbReference>
<dbReference type="GO" id="GO:0046872">
    <property type="term" value="F:metal ion binding"/>
    <property type="evidence" value="ECO:0007669"/>
    <property type="project" value="UniProtKB-KW"/>
</dbReference>
<reference evidence="11" key="1">
    <citation type="submission" date="2020-09" db="EMBL/GenBank/DDBJ databases">
        <title>Leviviricetes taxonomy.</title>
        <authorList>
            <person name="Stockdale S.R."/>
            <person name="Callanan J."/>
            <person name="Adriaenssens E.M."/>
            <person name="Kuhn J.H."/>
            <person name="Rumnieks J."/>
            <person name="Shkoporov A."/>
            <person name="Draper L.A."/>
            <person name="Ross P."/>
            <person name="Hill C."/>
        </authorList>
    </citation>
    <scope>NUCLEOTIDE SEQUENCE</scope>
</reference>
<dbReference type="PROSITE" id="PS50522">
    <property type="entry name" value="RDRP_PHAGE"/>
    <property type="match status" value="1"/>
</dbReference>
<evidence type="ECO:0000256" key="4">
    <source>
        <dbReference type="ARBA" id="ARBA00022695"/>
    </source>
</evidence>
<dbReference type="InterPro" id="IPR007096">
    <property type="entry name" value="RNA-dir_Rpol_cat_phage"/>
</dbReference>
<accession>A0A8S5L021</accession>
<evidence type="ECO:0000259" key="10">
    <source>
        <dbReference type="PROSITE" id="PS50522"/>
    </source>
</evidence>
<keyword evidence="9" id="KW-0479">Metal-binding</keyword>
<evidence type="ECO:0000313" key="11">
    <source>
        <dbReference type="EMBL" id="DAD50791.1"/>
    </source>
</evidence>
<comment type="catalytic activity">
    <reaction evidence="8">
        <text>RNA(n) + a ribonucleoside 5'-triphosphate = RNA(n+1) + diphosphate</text>
        <dbReference type="Rhea" id="RHEA:21248"/>
        <dbReference type="Rhea" id="RHEA-COMP:14527"/>
        <dbReference type="Rhea" id="RHEA-COMP:17342"/>
        <dbReference type="ChEBI" id="CHEBI:33019"/>
        <dbReference type="ChEBI" id="CHEBI:61557"/>
        <dbReference type="ChEBI" id="CHEBI:140395"/>
        <dbReference type="EC" id="2.7.7.48"/>
    </reaction>
</comment>
<evidence type="ECO:0000256" key="6">
    <source>
        <dbReference type="ARBA" id="ARBA00022953"/>
    </source>
</evidence>
<evidence type="ECO:0000256" key="5">
    <source>
        <dbReference type="ARBA" id="ARBA00022741"/>
    </source>
</evidence>
<feature type="binding site" evidence="9">
    <location>
        <position position="337"/>
    </location>
    <ligand>
        <name>Mg(2+)</name>
        <dbReference type="ChEBI" id="CHEBI:18420"/>
        <label>2</label>
    </ligand>
</feature>
<evidence type="ECO:0000256" key="7">
    <source>
        <dbReference type="ARBA" id="ARBA00030248"/>
    </source>
</evidence>
<gene>
    <name evidence="11" type="primary">SRR5466338_1_3</name>
</gene>
<organism evidence="11 12">
    <name type="scientific">ssRNA phage SRR5466338_1</name>
    <dbReference type="NCBI Taxonomy" id="2786390"/>
    <lineage>
        <taxon>Viruses</taxon>
        <taxon>Riboviria</taxon>
        <taxon>Orthornavirae</taxon>
        <taxon>Lenarviricota</taxon>
        <taxon>Leviviricetes</taxon>
        <taxon>Norzivirales</taxon>
        <taxon>Fiersviridae</taxon>
        <taxon>Wyahnevirus</taxon>
        <taxon>Wyahnevirus asiohabitans</taxon>
    </lineage>
</organism>
<evidence type="ECO:0000313" key="12">
    <source>
        <dbReference type="Proteomes" id="UP000678217"/>
    </source>
</evidence>
<keyword evidence="6" id="KW-0693">Viral RNA replication</keyword>
<dbReference type="SUPFAM" id="SSF56672">
    <property type="entry name" value="DNA/RNA polymerases"/>
    <property type="match status" value="1"/>
</dbReference>
<dbReference type="EMBL" id="BK013627">
    <property type="protein sequence ID" value="DAD50791.1"/>
    <property type="molecule type" value="Genomic_RNA"/>
</dbReference>
<evidence type="ECO:0000256" key="8">
    <source>
        <dbReference type="ARBA" id="ARBA00048744"/>
    </source>
</evidence>
<evidence type="ECO:0000256" key="3">
    <source>
        <dbReference type="ARBA" id="ARBA00022679"/>
    </source>
</evidence>
<dbReference type="RefSeq" id="YP_010770021.1">
    <property type="nucleotide sequence ID" value="NC_074137.1"/>
</dbReference>
<evidence type="ECO:0000256" key="1">
    <source>
        <dbReference type="ARBA" id="ARBA00012494"/>
    </source>
</evidence>
<evidence type="ECO:0000256" key="2">
    <source>
        <dbReference type="ARBA" id="ARBA00022484"/>
    </source>
</evidence>
<dbReference type="InterPro" id="IPR005093">
    <property type="entry name" value="RNArep_beta"/>
</dbReference>
<dbReference type="KEGG" id="vg:80399204"/>
<sequence length="520" mass="58311">MKKTLPNPSTYDANACIPAEKVLDLLRSHLDELNGDNPAKFYLRQQVWSKYNAPDPDSAAKRKAAAIEKWMLTEEKNAETNERLILTEDHYVLPCGLGTFGRFKRICSDIISRCIGDVPPDELNYEFSGGASTSRPRTRSFAASKYAGRVDITGPCLDWFIGDLISYKGWLRQPVDLDLNLVQGNVMFTVPKNSEIDRCACKEPDINMFVQKGIGNHFRRALRKLGIDLNDQSINRSLAQYGSKTGSLATVDLSAASDSVTTALCEALLPTLWYSLLMTTRSSHTSVYEGTWHCNEMMSSMGNGFTFELESLLFYAIARTVCIIKGVRGRISVYGDDLIVPVTAYQPLEAALTFLGFSFNQLKSYERTPFRESCGGHYYGGLDITPFYIKGPPKKIMDVIHLCNQIRKWSDRQSVGGLLDPTLEPLWQELTGFVPLKYWGGVDMDSKDALVTARVPRVSYRLVPIVEDRALRVGDYVRSLHMGPAGEKPTKATGRYRPKKATTSFTNRNLMRVYPHEMPA</sequence>
<keyword evidence="5" id="KW-0547">Nucleotide-binding</keyword>
<feature type="binding site" evidence="9">
    <location>
        <position position="336"/>
    </location>
    <ligand>
        <name>Mg(2+)</name>
        <dbReference type="ChEBI" id="CHEBI:18420"/>
        <label>2</label>
    </ligand>
</feature>
<protein>
    <recommendedName>
        <fullName evidence="1">RNA-directed RNA polymerase</fullName>
        <ecNumber evidence="1">2.7.7.48</ecNumber>
    </recommendedName>
    <alternativeName>
        <fullName evidence="7">RNA replicase beta chain</fullName>
    </alternativeName>
</protein>
<comment type="cofactor">
    <cofactor evidence="9">
        <name>Mg(2+)</name>
        <dbReference type="ChEBI" id="CHEBI:18420"/>
    </cofactor>
    <text evidence="9">Binds 2 Mg(2+) per subunit.</text>
</comment>
<name>A0A8S5L021_9VIRU</name>
<proteinExistence type="predicted"/>
<dbReference type="GO" id="GO:0039694">
    <property type="term" value="P:viral RNA genome replication"/>
    <property type="evidence" value="ECO:0007669"/>
    <property type="project" value="InterPro"/>
</dbReference>
<dbReference type="GO" id="GO:0000166">
    <property type="term" value="F:nucleotide binding"/>
    <property type="evidence" value="ECO:0007669"/>
    <property type="project" value="UniProtKB-KW"/>
</dbReference>
<evidence type="ECO:0000256" key="9">
    <source>
        <dbReference type="PIRSR" id="PIRSR605093-1"/>
    </source>
</evidence>
<keyword evidence="9" id="KW-0460">Magnesium</keyword>
<feature type="binding site" evidence="9">
    <location>
        <position position="252"/>
    </location>
    <ligand>
        <name>Mg(2+)</name>
        <dbReference type="ChEBI" id="CHEBI:18420"/>
        <label>2</label>
    </ligand>
</feature>